<protein>
    <submittedName>
        <fullName evidence="5">HTH-type transcriptional repressor YvoA</fullName>
    </submittedName>
</protein>
<dbReference type="CDD" id="cd07377">
    <property type="entry name" value="WHTH_GntR"/>
    <property type="match status" value="1"/>
</dbReference>
<dbReference type="Gene3D" id="3.40.1410.10">
    <property type="entry name" value="Chorismate lyase-like"/>
    <property type="match status" value="1"/>
</dbReference>
<dbReference type="RefSeq" id="WP_079439393.1">
    <property type="nucleotide sequence ID" value="NZ_MZGT01000020.1"/>
</dbReference>
<dbReference type="OrthoDB" id="46236at2"/>
<dbReference type="SUPFAM" id="SSF64288">
    <property type="entry name" value="Chorismate lyase-like"/>
    <property type="match status" value="1"/>
</dbReference>
<dbReference type="PROSITE" id="PS50949">
    <property type="entry name" value="HTH_GNTR"/>
    <property type="match status" value="1"/>
</dbReference>
<dbReference type="PANTHER" id="PTHR44846:SF1">
    <property type="entry name" value="MANNOSYL-D-GLYCERATE TRANSPORT_METABOLISM SYSTEM REPRESSOR MNGR-RELATED"/>
    <property type="match status" value="1"/>
</dbReference>
<dbReference type="PANTHER" id="PTHR44846">
    <property type="entry name" value="MANNOSYL-D-GLYCERATE TRANSPORT/METABOLISM SYSTEM REPRESSOR MNGR-RELATED"/>
    <property type="match status" value="1"/>
</dbReference>
<evidence type="ECO:0000256" key="1">
    <source>
        <dbReference type="ARBA" id="ARBA00023015"/>
    </source>
</evidence>
<dbReference type="STRING" id="225345.CLCHR_18320"/>
<gene>
    <name evidence="5" type="primary">yvoA</name>
    <name evidence="5" type="ORF">CLCHR_18320</name>
</gene>
<keyword evidence="6" id="KW-1185">Reference proteome</keyword>
<dbReference type="Gene3D" id="1.10.10.10">
    <property type="entry name" value="Winged helix-like DNA-binding domain superfamily/Winged helix DNA-binding domain"/>
    <property type="match status" value="1"/>
</dbReference>
<dbReference type="InterPro" id="IPR011663">
    <property type="entry name" value="UTRA"/>
</dbReference>
<dbReference type="EMBL" id="MZGT01000020">
    <property type="protein sequence ID" value="OPJ63003.1"/>
    <property type="molecule type" value="Genomic_DNA"/>
</dbReference>
<dbReference type="InterPro" id="IPR036388">
    <property type="entry name" value="WH-like_DNA-bd_sf"/>
</dbReference>
<evidence type="ECO:0000313" key="6">
    <source>
        <dbReference type="Proteomes" id="UP000191056"/>
    </source>
</evidence>
<dbReference type="AlphaFoldDB" id="A0A1V4ISX0"/>
<keyword evidence="1" id="KW-0805">Transcription regulation</keyword>
<dbReference type="GO" id="GO:0003700">
    <property type="term" value="F:DNA-binding transcription factor activity"/>
    <property type="evidence" value="ECO:0007669"/>
    <property type="project" value="InterPro"/>
</dbReference>
<evidence type="ECO:0000256" key="2">
    <source>
        <dbReference type="ARBA" id="ARBA00023125"/>
    </source>
</evidence>
<dbReference type="Pfam" id="PF00392">
    <property type="entry name" value="GntR"/>
    <property type="match status" value="1"/>
</dbReference>
<dbReference type="Pfam" id="PF07702">
    <property type="entry name" value="UTRA"/>
    <property type="match status" value="1"/>
</dbReference>
<dbReference type="GO" id="GO:0003677">
    <property type="term" value="F:DNA binding"/>
    <property type="evidence" value="ECO:0007669"/>
    <property type="project" value="UniProtKB-KW"/>
</dbReference>
<dbReference type="SUPFAM" id="SSF46785">
    <property type="entry name" value="Winged helix' DNA-binding domain"/>
    <property type="match status" value="1"/>
</dbReference>
<dbReference type="InterPro" id="IPR036390">
    <property type="entry name" value="WH_DNA-bd_sf"/>
</dbReference>
<dbReference type="Proteomes" id="UP000191056">
    <property type="component" value="Unassembled WGS sequence"/>
</dbReference>
<keyword evidence="3" id="KW-0804">Transcription</keyword>
<dbReference type="InterPro" id="IPR000524">
    <property type="entry name" value="Tscrpt_reg_HTH_GntR"/>
</dbReference>
<accession>A0A1V4ISX0</accession>
<dbReference type="InterPro" id="IPR028978">
    <property type="entry name" value="Chorismate_lyase_/UTRA_dom_sf"/>
</dbReference>
<dbReference type="PRINTS" id="PR00035">
    <property type="entry name" value="HTHGNTR"/>
</dbReference>
<comment type="caution">
    <text evidence="5">The sequence shown here is derived from an EMBL/GenBank/DDBJ whole genome shotgun (WGS) entry which is preliminary data.</text>
</comment>
<keyword evidence="2" id="KW-0238">DNA-binding</keyword>
<sequence>MNTINKNSNTPLYIQLMNILIDQIENHMKENDKLDSEREICKKYGLSRTTVREALDELEKNKYIYKVQGKGNFISPKVVEQDLIKVSSFTEEMKKHGKNPTSRLLNFEVIEASTKIAGKLKIEENELVFKISRIRIADDIPMIYEITYLPYERFKGLAKEMIEGNPLYEIFKSSFDAYITSAEEVIESVLINKLESVYLEVPQGQAGLKFERIAYEQTDIIEYTITIARGDKYRYRVCLKN</sequence>
<organism evidence="5 6">
    <name type="scientific">Clostridium chromiireducens</name>
    <dbReference type="NCBI Taxonomy" id="225345"/>
    <lineage>
        <taxon>Bacteria</taxon>
        <taxon>Bacillati</taxon>
        <taxon>Bacillota</taxon>
        <taxon>Clostridia</taxon>
        <taxon>Eubacteriales</taxon>
        <taxon>Clostridiaceae</taxon>
        <taxon>Clostridium</taxon>
    </lineage>
</organism>
<dbReference type="GO" id="GO:0045892">
    <property type="term" value="P:negative regulation of DNA-templated transcription"/>
    <property type="evidence" value="ECO:0007669"/>
    <property type="project" value="TreeGrafter"/>
</dbReference>
<dbReference type="SMART" id="SM00345">
    <property type="entry name" value="HTH_GNTR"/>
    <property type="match status" value="1"/>
</dbReference>
<evidence type="ECO:0000313" key="5">
    <source>
        <dbReference type="EMBL" id="OPJ63003.1"/>
    </source>
</evidence>
<dbReference type="InterPro" id="IPR050679">
    <property type="entry name" value="Bact_HTH_transcr_reg"/>
</dbReference>
<dbReference type="SMART" id="SM00866">
    <property type="entry name" value="UTRA"/>
    <property type="match status" value="1"/>
</dbReference>
<proteinExistence type="predicted"/>
<evidence type="ECO:0000259" key="4">
    <source>
        <dbReference type="PROSITE" id="PS50949"/>
    </source>
</evidence>
<feature type="domain" description="HTH gntR-type" evidence="4">
    <location>
        <begin position="10"/>
        <end position="77"/>
    </location>
</feature>
<name>A0A1V4ISX0_9CLOT</name>
<evidence type="ECO:0000256" key="3">
    <source>
        <dbReference type="ARBA" id="ARBA00023163"/>
    </source>
</evidence>
<reference evidence="5 6" key="1">
    <citation type="submission" date="2017-03" db="EMBL/GenBank/DDBJ databases">
        <title>Genome sequence of Clostridium chromiireducens DSM 23318.</title>
        <authorList>
            <person name="Poehlein A."/>
            <person name="Daniel R."/>
        </authorList>
    </citation>
    <scope>NUCLEOTIDE SEQUENCE [LARGE SCALE GENOMIC DNA]</scope>
    <source>
        <strain evidence="5 6">DSM 23318</strain>
    </source>
</reference>